<protein>
    <submittedName>
        <fullName evidence="1">ABC-type glycerol-3-phosphate transport system substrate-binding protein</fullName>
    </submittedName>
</protein>
<dbReference type="RefSeq" id="WP_179541268.1">
    <property type="nucleotide sequence ID" value="NZ_BAAALL010000002.1"/>
</dbReference>
<evidence type="ECO:0000313" key="1">
    <source>
        <dbReference type="EMBL" id="NYJ77840.1"/>
    </source>
</evidence>
<dbReference type="Pfam" id="PF01547">
    <property type="entry name" value="SBP_bac_1"/>
    <property type="match status" value="1"/>
</dbReference>
<dbReference type="PANTHER" id="PTHR43649:SF12">
    <property type="entry name" value="DIACETYLCHITOBIOSE BINDING PROTEIN DASA"/>
    <property type="match status" value="1"/>
</dbReference>
<dbReference type="Gene3D" id="3.40.190.10">
    <property type="entry name" value="Periplasmic binding protein-like II"/>
    <property type="match status" value="1"/>
</dbReference>
<dbReference type="Proteomes" id="UP000535437">
    <property type="component" value="Unassembled WGS sequence"/>
</dbReference>
<dbReference type="PROSITE" id="PS51318">
    <property type="entry name" value="TAT"/>
    <property type="match status" value="1"/>
</dbReference>
<accession>A0A7Z0KA22</accession>
<dbReference type="SUPFAM" id="SSF53850">
    <property type="entry name" value="Periplasmic binding protein-like II"/>
    <property type="match status" value="1"/>
</dbReference>
<comment type="caution">
    <text evidence="1">The sequence shown here is derived from an EMBL/GenBank/DDBJ whole genome shotgun (WGS) entry which is preliminary data.</text>
</comment>
<dbReference type="InterPro" id="IPR006311">
    <property type="entry name" value="TAT_signal"/>
</dbReference>
<dbReference type="InterPro" id="IPR006059">
    <property type="entry name" value="SBP"/>
</dbReference>
<dbReference type="CDD" id="cd13585">
    <property type="entry name" value="PBP2_TMBP_like"/>
    <property type="match status" value="1"/>
</dbReference>
<proteinExistence type="predicted"/>
<name>A0A7Z0KA22_9MICC</name>
<evidence type="ECO:0000313" key="2">
    <source>
        <dbReference type="Proteomes" id="UP000535437"/>
    </source>
</evidence>
<sequence length="439" mass="48248">MPLHREGRTRSSTGGHGPTRRRFIALAGISAAGALAACTGEPTGTTHLRLSSWNIPLDLESYQQMADEFVADHPGTSVAVEVTTGQFHQWFITRLAADLAPDIIRITPQQIGRYAANGSLVDLSSAIPGSYRQDYSDAFWAIGDREDGLYGVFQHTDNFITYYRHDVMETIGVTPPGRLQDAWTWQEFLEIAEEARKVTGGYGFGYGWTGPETAYRWMPLIHQNGGTFLGDDGETPSMDTPEAIEALSFGRRWYADGLVSPGNMAKSGGGDVARNLFLTGQIGLMLNNPESIAQLDEEMPDEWGTTYMIRNSQEASDLGGNALAVTRSSKHPELAAELVAHITSREKVITFCQHGNWLPARASLDADDIGYSAHPETMQRFIDQGSTIPIEMVRAQTGRFFSSLNAVFADFLDLCFLGELSPDETARQMMEAMESVTDQ</sequence>
<dbReference type="EMBL" id="JACCFY010000001">
    <property type="protein sequence ID" value="NYJ77840.1"/>
    <property type="molecule type" value="Genomic_DNA"/>
</dbReference>
<keyword evidence="2" id="KW-1185">Reference proteome</keyword>
<dbReference type="PANTHER" id="PTHR43649">
    <property type="entry name" value="ARABINOSE-BINDING PROTEIN-RELATED"/>
    <property type="match status" value="1"/>
</dbReference>
<dbReference type="AlphaFoldDB" id="A0A7Z0KA22"/>
<gene>
    <name evidence="1" type="ORF">HNR09_001251</name>
</gene>
<reference evidence="1 2" key="1">
    <citation type="submission" date="2020-07" db="EMBL/GenBank/DDBJ databases">
        <title>Sequencing the genomes of 1000 actinobacteria strains.</title>
        <authorList>
            <person name="Klenk H.-P."/>
        </authorList>
    </citation>
    <scope>NUCLEOTIDE SEQUENCE [LARGE SCALE GENOMIC DNA]</scope>
    <source>
        <strain evidence="1 2">DSM 15475</strain>
    </source>
</reference>
<dbReference type="InterPro" id="IPR050490">
    <property type="entry name" value="Bact_solute-bd_prot1"/>
</dbReference>
<organism evidence="1 2">
    <name type="scientific">Nesterenkonia xinjiangensis</name>
    <dbReference type="NCBI Taxonomy" id="225327"/>
    <lineage>
        <taxon>Bacteria</taxon>
        <taxon>Bacillati</taxon>
        <taxon>Actinomycetota</taxon>
        <taxon>Actinomycetes</taxon>
        <taxon>Micrococcales</taxon>
        <taxon>Micrococcaceae</taxon>
        <taxon>Nesterenkonia</taxon>
    </lineage>
</organism>